<dbReference type="OMA" id="YMTVMEL"/>
<dbReference type="EMBL" id="GG677256">
    <property type="protein sequence ID" value="EER10837.1"/>
    <property type="molecule type" value="Genomic_DNA"/>
</dbReference>
<sequence>MDSPHKSSVPEIENPQDGLGWIKAACTIAMSCVGVGVLALPRTSVTSGWLGSLIGLGIAVAIVYYTNILLWRTLRLTADNENEITRSYEQAGRATFGRVASIYIGFIIHITLASVCCAMLILLGSTCLAMTGVLNKRVWIVLWTLVGIPFSWIKEIKDVGIVAAIGVLSSSAMVIVIIAASVNKMIDDAPDDLTAVPLSAIDFLSNLATYFFVNGFAASTPTVCFHMNKPEDFPKTLAAAMTFITLVYMTVMELGYAAYGPLLAQVDTIVDALSPPGRSLDVFGWLINIVVLIVLIPHFLVMFTPTAKQMDLLCSNFSERRKWSTVKSKLLCLSARTCLVILEGLIAIVVPRVSSLVSVIGAFCMVQFSIFFPVACYHKIKRLQHLTTPKLVVVFQILIVAIGFVVMVMGLYGSVTRF</sequence>
<keyword evidence="4 5" id="KW-0472">Membrane</keyword>
<dbReference type="AlphaFoldDB" id="C5KXW3"/>
<gene>
    <name evidence="7" type="ORF">Pmar_PMAR000878</name>
</gene>
<dbReference type="GO" id="GO:0005774">
    <property type="term" value="C:vacuolar membrane"/>
    <property type="evidence" value="ECO:0007669"/>
    <property type="project" value="TreeGrafter"/>
</dbReference>
<evidence type="ECO:0000259" key="6">
    <source>
        <dbReference type="Pfam" id="PF01490"/>
    </source>
</evidence>
<feature type="transmembrane region" description="Helical" evidence="5">
    <location>
        <begin position="356"/>
        <end position="378"/>
    </location>
</feature>
<feature type="transmembrane region" description="Helical" evidence="5">
    <location>
        <begin position="330"/>
        <end position="350"/>
    </location>
</feature>
<feature type="transmembrane region" description="Helical" evidence="5">
    <location>
        <begin position="21"/>
        <end position="40"/>
    </location>
</feature>
<feature type="transmembrane region" description="Helical" evidence="5">
    <location>
        <begin position="102"/>
        <end position="125"/>
    </location>
</feature>
<keyword evidence="3 5" id="KW-1133">Transmembrane helix</keyword>
<evidence type="ECO:0000256" key="2">
    <source>
        <dbReference type="ARBA" id="ARBA00022692"/>
    </source>
</evidence>
<dbReference type="Pfam" id="PF01490">
    <property type="entry name" value="Aa_trans"/>
    <property type="match status" value="1"/>
</dbReference>
<feature type="transmembrane region" description="Helical" evidence="5">
    <location>
        <begin position="237"/>
        <end position="262"/>
    </location>
</feature>
<reference evidence="7 8" key="1">
    <citation type="submission" date="2008-07" db="EMBL/GenBank/DDBJ databases">
        <authorList>
            <person name="El-Sayed N."/>
            <person name="Caler E."/>
            <person name="Inman J."/>
            <person name="Amedeo P."/>
            <person name="Hass B."/>
            <person name="Wortman J."/>
        </authorList>
    </citation>
    <scope>NUCLEOTIDE SEQUENCE [LARGE SCALE GENOMIC DNA]</scope>
    <source>
        <strain evidence="8">ATCC 50983 / TXsc</strain>
    </source>
</reference>
<keyword evidence="2 5" id="KW-0812">Transmembrane</keyword>
<dbReference type="GeneID" id="9039217"/>
<feature type="transmembrane region" description="Helical" evidence="5">
    <location>
        <begin position="390"/>
        <end position="412"/>
    </location>
</feature>
<feature type="transmembrane region" description="Helical" evidence="5">
    <location>
        <begin position="137"/>
        <end position="153"/>
    </location>
</feature>
<feature type="transmembrane region" description="Helical" evidence="5">
    <location>
        <begin position="203"/>
        <end position="225"/>
    </location>
</feature>
<organism evidence="8">
    <name type="scientific">Perkinsus marinus (strain ATCC 50983 / TXsc)</name>
    <dbReference type="NCBI Taxonomy" id="423536"/>
    <lineage>
        <taxon>Eukaryota</taxon>
        <taxon>Sar</taxon>
        <taxon>Alveolata</taxon>
        <taxon>Perkinsozoa</taxon>
        <taxon>Perkinsea</taxon>
        <taxon>Perkinsida</taxon>
        <taxon>Perkinsidae</taxon>
        <taxon>Perkinsus</taxon>
    </lineage>
</organism>
<dbReference type="PANTHER" id="PTHR22950:SF349">
    <property type="entry name" value="AMINO ACID TRANSPORTER TRANSMEMBRANE DOMAIN-CONTAINING PROTEIN"/>
    <property type="match status" value="1"/>
</dbReference>
<feature type="domain" description="Amino acid transporter transmembrane" evidence="6">
    <location>
        <begin position="19"/>
        <end position="415"/>
    </location>
</feature>
<feature type="transmembrane region" description="Helical" evidence="5">
    <location>
        <begin position="282"/>
        <end position="303"/>
    </location>
</feature>
<feature type="transmembrane region" description="Helical" evidence="5">
    <location>
        <begin position="160"/>
        <end position="183"/>
    </location>
</feature>
<evidence type="ECO:0000256" key="5">
    <source>
        <dbReference type="SAM" id="Phobius"/>
    </source>
</evidence>
<protein>
    <submittedName>
        <fullName evidence="7">Transmembrane transporter, putative</fullName>
    </submittedName>
</protein>
<dbReference type="OrthoDB" id="40134at2759"/>
<dbReference type="Proteomes" id="UP000007800">
    <property type="component" value="Unassembled WGS sequence"/>
</dbReference>
<evidence type="ECO:0000313" key="8">
    <source>
        <dbReference type="Proteomes" id="UP000007800"/>
    </source>
</evidence>
<accession>C5KXW3</accession>
<name>C5KXW3_PERM5</name>
<dbReference type="Gene3D" id="1.20.1740.10">
    <property type="entry name" value="Amino acid/polyamine transporter I"/>
    <property type="match status" value="1"/>
</dbReference>
<dbReference type="PANTHER" id="PTHR22950">
    <property type="entry name" value="AMINO ACID TRANSPORTER"/>
    <property type="match status" value="1"/>
</dbReference>
<dbReference type="GO" id="GO:0015179">
    <property type="term" value="F:L-amino acid transmembrane transporter activity"/>
    <property type="evidence" value="ECO:0007669"/>
    <property type="project" value="TreeGrafter"/>
</dbReference>
<proteinExistence type="predicted"/>
<evidence type="ECO:0000313" key="7">
    <source>
        <dbReference type="EMBL" id="EER10837.1"/>
    </source>
</evidence>
<evidence type="ECO:0000256" key="1">
    <source>
        <dbReference type="ARBA" id="ARBA00004141"/>
    </source>
</evidence>
<feature type="transmembrane region" description="Helical" evidence="5">
    <location>
        <begin position="46"/>
        <end position="65"/>
    </location>
</feature>
<evidence type="ECO:0000256" key="4">
    <source>
        <dbReference type="ARBA" id="ARBA00023136"/>
    </source>
</evidence>
<dbReference type="InterPro" id="IPR013057">
    <property type="entry name" value="AA_transpt_TM"/>
</dbReference>
<keyword evidence="8" id="KW-1185">Reference proteome</keyword>
<evidence type="ECO:0000256" key="3">
    <source>
        <dbReference type="ARBA" id="ARBA00022989"/>
    </source>
</evidence>
<dbReference type="InParanoid" id="C5KXW3"/>
<dbReference type="RefSeq" id="XP_002779042.1">
    <property type="nucleotide sequence ID" value="XM_002778996.1"/>
</dbReference>
<comment type="subcellular location">
    <subcellularLocation>
        <location evidence="1">Membrane</location>
        <topology evidence="1">Multi-pass membrane protein</topology>
    </subcellularLocation>
</comment>